<feature type="transmembrane region" description="Helical" evidence="5">
    <location>
        <begin position="65"/>
        <end position="82"/>
    </location>
</feature>
<dbReference type="AlphaFoldDB" id="A0A939PD35"/>
<evidence type="ECO:0000313" key="8">
    <source>
        <dbReference type="Proteomes" id="UP000669179"/>
    </source>
</evidence>
<dbReference type="Pfam" id="PF13515">
    <property type="entry name" value="FUSC_2"/>
    <property type="match status" value="1"/>
</dbReference>
<evidence type="ECO:0000259" key="6">
    <source>
        <dbReference type="Pfam" id="PF13515"/>
    </source>
</evidence>
<comment type="subcellular location">
    <subcellularLocation>
        <location evidence="1">Membrane</location>
        <topology evidence="1">Multi-pass membrane protein</topology>
    </subcellularLocation>
</comment>
<evidence type="ECO:0000256" key="4">
    <source>
        <dbReference type="ARBA" id="ARBA00023136"/>
    </source>
</evidence>
<keyword evidence="8" id="KW-1185">Reference proteome</keyword>
<evidence type="ECO:0000256" key="2">
    <source>
        <dbReference type="ARBA" id="ARBA00022692"/>
    </source>
</evidence>
<dbReference type="EMBL" id="JAGEOJ010000011">
    <property type="protein sequence ID" value="MBO2450627.1"/>
    <property type="molecule type" value="Genomic_DNA"/>
</dbReference>
<gene>
    <name evidence="7" type="ORF">J4573_26225</name>
</gene>
<evidence type="ECO:0000313" key="7">
    <source>
        <dbReference type="EMBL" id="MBO2450627.1"/>
    </source>
</evidence>
<dbReference type="Proteomes" id="UP000669179">
    <property type="component" value="Unassembled WGS sequence"/>
</dbReference>
<evidence type="ECO:0000256" key="3">
    <source>
        <dbReference type="ARBA" id="ARBA00022989"/>
    </source>
</evidence>
<name>A0A939PD35_9ACTN</name>
<proteinExistence type="predicted"/>
<accession>A0A939PD35</accession>
<reference evidence="7" key="1">
    <citation type="submission" date="2021-03" db="EMBL/GenBank/DDBJ databases">
        <authorList>
            <person name="Kanchanasin P."/>
            <person name="Saeng-In P."/>
            <person name="Phongsopitanun W."/>
            <person name="Yuki M."/>
            <person name="Kudo T."/>
            <person name="Ohkuma M."/>
            <person name="Tanasupawat S."/>
        </authorList>
    </citation>
    <scope>NUCLEOTIDE SEQUENCE</scope>
    <source>
        <strain evidence="7">GKU 128</strain>
    </source>
</reference>
<organism evidence="7 8">
    <name type="scientific">Actinomadura barringtoniae</name>
    <dbReference type="NCBI Taxonomy" id="1427535"/>
    <lineage>
        <taxon>Bacteria</taxon>
        <taxon>Bacillati</taxon>
        <taxon>Actinomycetota</taxon>
        <taxon>Actinomycetes</taxon>
        <taxon>Streptosporangiales</taxon>
        <taxon>Thermomonosporaceae</taxon>
        <taxon>Actinomadura</taxon>
    </lineage>
</organism>
<feature type="transmembrane region" description="Helical" evidence="5">
    <location>
        <begin position="15"/>
        <end position="34"/>
    </location>
</feature>
<feature type="transmembrane region" description="Helical" evidence="5">
    <location>
        <begin position="41"/>
        <end position="59"/>
    </location>
</feature>
<feature type="transmembrane region" description="Helical" evidence="5">
    <location>
        <begin position="89"/>
        <end position="106"/>
    </location>
</feature>
<sequence length="398" mass="42962">MVAYLLALAVLPDDGPVPLLAPLTALLVVQFSVYETIKSSVSRITAVGSGVLVAVALAGEVGFSWWSLGIAILVALVIGHLLRLGDHVLEVPISAMLIFALGAGNGIGTERIVETLIGAAAGLLATMLVPSVRVRPAQEAVEDLSDRLAALLDRMAADLSQGPSKGEAEGWLRTTEELFRDIGRTDAELGAAENSVRLNPRARGLLDAGIALRNGVETMEHFTLSLRGLTRALADIARLEDDDRLIGDTAVRDRLSATVTEIAASMAAYGRLARSDLRRNARTAAMEDTLERHVMAARAHRDALASLLHDPEAGEERWALYGEIVMHLDRLIDQVRLEHRTRAREAWRRRSGVARHLPERPASIVSRTGTRLRWAASITSAAVEGHAKAVESRALRSR</sequence>
<evidence type="ECO:0000256" key="1">
    <source>
        <dbReference type="ARBA" id="ARBA00004141"/>
    </source>
</evidence>
<keyword evidence="2 5" id="KW-0812">Transmembrane</keyword>
<keyword evidence="4 5" id="KW-0472">Membrane</keyword>
<comment type="caution">
    <text evidence="7">The sequence shown here is derived from an EMBL/GenBank/DDBJ whole genome shotgun (WGS) entry which is preliminary data.</text>
</comment>
<dbReference type="InterPro" id="IPR049453">
    <property type="entry name" value="Memb_transporter_dom"/>
</dbReference>
<protein>
    <recommendedName>
        <fullName evidence="6">Integral membrane bound transporter domain-containing protein</fullName>
    </recommendedName>
</protein>
<keyword evidence="3 5" id="KW-1133">Transmembrane helix</keyword>
<evidence type="ECO:0000256" key="5">
    <source>
        <dbReference type="SAM" id="Phobius"/>
    </source>
</evidence>
<feature type="domain" description="Integral membrane bound transporter" evidence="6">
    <location>
        <begin position="16"/>
        <end position="124"/>
    </location>
</feature>
<dbReference type="GO" id="GO:0016020">
    <property type="term" value="C:membrane"/>
    <property type="evidence" value="ECO:0007669"/>
    <property type="project" value="UniProtKB-SubCell"/>
</dbReference>